<dbReference type="PANTHER" id="PTHR44019:SF8">
    <property type="entry name" value="POC1 CENTRIOLAR PROTEIN HOMOLOG"/>
    <property type="match status" value="1"/>
</dbReference>
<dbReference type="PROSITE" id="PS50082">
    <property type="entry name" value="WD_REPEATS_2"/>
    <property type="match status" value="7"/>
</dbReference>
<dbReference type="SUPFAM" id="SSF50998">
    <property type="entry name" value="Quinoprotein alcohol dehydrogenase-like"/>
    <property type="match status" value="1"/>
</dbReference>
<dbReference type="InterPro" id="IPR009003">
    <property type="entry name" value="Peptidase_S1_PA"/>
</dbReference>
<dbReference type="PRINTS" id="PR00320">
    <property type="entry name" value="GPROTEINBRPT"/>
</dbReference>
<evidence type="ECO:0000313" key="7">
    <source>
        <dbReference type="Proteomes" id="UP001499854"/>
    </source>
</evidence>
<dbReference type="Pfam" id="PF00400">
    <property type="entry name" value="WD40"/>
    <property type="match status" value="5"/>
</dbReference>
<reference evidence="6 7" key="1">
    <citation type="journal article" date="2019" name="Int. J. Syst. Evol. Microbiol.">
        <title>The Global Catalogue of Microorganisms (GCM) 10K type strain sequencing project: providing services to taxonomists for standard genome sequencing and annotation.</title>
        <authorList>
            <consortium name="The Broad Institute Genomics Platform"/>
            <consortium name="The Broad Institute Genome Sequencing Center for Infectious Disease"/>
            <person name="Wu L."/>
            <person name="Ma J."/>
        </authorList>
    </citation>
    <scope>NUCLEOTIDE SEQUENCE [LARGE SCALE GENOMIC DNA]</scope>
    <source>
        <strain evidence="6 7">JCM 16013</strain>
    </source>
</reference>
<evidence type="ECO:0000313" key="6">
    <source>
        <dbReference type="EMBL" id="GAA1956745.1"/>
    </source>
</evidence>
<evidence type="ECO:0000256" key="4">
    <source>
        <dbReference type="SAM" id="MobiDB-lite"/>
    </source>
</evidence>
<feature type="repeat" description="WD" evidence="3">
    <location>
        <begin position="728"/>
        <end position="769"/>
    </location>
</feature>
<dbReference type="CDD" id="cd00200">
    <property type="entry name" value="WD40"/>
    <property type="match status" value="2"/>
</dbReference>
<protein>
    <recommendedName>
        <fullName evidence="5">Anaphase-promoting complex subunit 4-like WD40 domain-containing protein</fullName>
    </recommendedName>
</protein>
<name>A0ABN2QSD8_9ACTN</name>
<dbReference type="PROSITE" id="PS50294">
    <property type="entry name" value="WD_REPEATS_REGION"/>
    <property type="match status" value="6"/>
</dbReference>
<feature type="repeat" description="WD" evidence="3">
    <location>
        <begin position="267"/>
        <end position="308"/>
    </location>
</feature>
<evidence type="ECO:0000256" key="1">
    <source>
        <dbReference type="ARBA" id="ARBA00022574"/>
    </source>
</evidence>
<keyword evidence="1 3" id="KW-0853">WD repeat</keyword>
<feature type="region of interest" description="Disordered" evidence="4">
    <location>
        <begin position="611"/>
        <end position="632"/>
    </location>
</feature>
<comment type="caution">
    <text evidence="6">The sequence shown here is derived from an EMBL/GenBank/DDBJ whole genome shotgun (WGS) entry which is preliminary data.</text>
</comment>
<evidence type="ECO:0000256" key="3">
    <source>
        <dbReference type="PROSITE-ProRule" id="PRU00221"/>
    </source>
</evidence>
<accession>A0ABN2QSD8</accession>
<sequence>MTSRGGFLVQIATVARETAGVGCYLGDADVVTCAHVVNAALGRELRSREVPDDEVTLRFPLLDENAWRQARVVLWLPPTQTDQPGADLAVLRIQWRVPAGATPIGLASGTPTVGRIADVFGYPGVPPRPDGSWVSATVRGVVGGGRLQLDSDVAAALRVQPGFSGSPVVDRETEELLGLLVAAPAGSSSERDSYAISVDQVRSLLGSRAVGTTPMVGGRPVTSRTLPMHRGPVTAVACADRSSLVATADAAGTVQIWRGDRGVPGPVLRHSARVATMAFHPTEDLLAVGGEDGAVALWDVESGRTVARLEHVGPLSSLAFSSDGRSLAVGGNHGTVTVWDVETRVRDLVMESGHPVVALAFSSQGSMLAVHGTNDVVALADTEQRSSEGSVRIDNLGGGIVSAALSAVRRDGLLGVTGDKQGTLRFWRLDKAFHPRAHIWFSVSGADHTVVFYDDRDGRHTAAMEPRIELASIPAHADAVTAVAFHVGGEVLVTGSRDGSVRLWAFGAAALDAVTRLSGHVGAVTVLAFAADGRTLATGGDDGAVRLWDPVTAANFEVLFTEHGTAVGSVAFVIAGEMVVVGTPDGPLRMHALRRRSVYTLELSEESWGVAFGPEEGGEDGEGETSAPMSPMHGNMSRVEILAFSPDGRTAAMAAGTYTALLDLADGRQHEFPQAQSQVHALAFSPDGETLAIVFEDGFRLEPVQGALGSDSDTSLPVWGNAGGAATVVHHLHTRNPAAFSPDGRTLAIGAADGTVRRWDVATRQVGSLHTAHAGAVTAVTFSPDGLLATADEDGMVYLWHSG</sequence>
<dbReference type="InterPro" id="IPR015943">
    <property type="entry name" value="WD40/YVTN_repeat-like_dom_sf"/>
</dbReference>
<dbReference type="Gene3D" id="2.40.10.120">
    <property type="match status" value="1"/>
</dbReference>
<dbReference type="SUPFAM" id="SSF50969">
    <property type="entry name" value="YVTN repeat-like/Quinoprotein amine dehydrogenase"/>
    <property type="match status" value="1"/>
</dbReference>
<dbReference type="SMART" id="SM00320">
    <property type="entry name" value="WD40"/>
    <property type="match status" value="10"/>
</dbReference>
<feature type="repeat" description="WD" evidence="3">
    <location>
        <begin position="473"/>
        <end position="504"/>
    </location>
</feature>
<dbReference type="InterPro" id="IPR011044">
    <property type="entry name" value="Quino_amine_DH_bsu"/>
</dbReference>
<feature type="repeat" description="WD" evidence="3">
    <location>
        <begin position="308"/>
        <end position="343"/>
    </location>
</feature>
<organism evidence="6 7">
    <name type="scientific">Catenulispora subtropica</name>
    <dbReference type="NCBI Taxonomy" id="450798"/>
    <lineage>
        <taxon>Bacteria</taxon>
        <taxon>Bacillati</taxon>
        <taxon>Actinomycetota</taxon>
        <taxon>Actinomycetes</taxon>
        <taxon>Catenulisporales</taxon>
        <taxon>Catenulisporaceae</taxon>
        <taxon>Catenulispora</taxon>
    </lineage>
</organism>
<feature type="repeat" description="WD" evidence="3">
    <location>
        <begin position="770"/>
        <end position="803"/>
    </location>
</feature>
<keyword evidence="2" id="KW-0677">Repeat</keyword>
<dbReference type="PANTHER" id="PTHR44019">
    <property type="entry name" value="WD REPEAT-CONTAINING PROTEIN 55"/>
    <property type="match status" value="1"/>
</dbReference>
<dbReference type="InterPro" id="IPR020472">
    <property type="entry name" value="WD40_PAC1"/>
</dbReference>
<proteinExistence type="predicted"/>
<dbReference type="Pfam" id="PF12894">
    <property type="entry name" value="ANAPC4_WD40"/>
    <property type="match status" value="1"/>
</dbReference>
<dbReference type="SUPFAM" id="SSF50494">
    <property type="entry name" value="Trypsin-like serine proteases"/>
    <property type="match status" value="1"/>
</dbReference>
<dbReference type="InterPro" id="IPR011047">
    <property type="entry name" value="Quinoprotein_ADH-like_sf"/>
</dbReference>
<dbReference type="InterPro" id="IPR001680">
    <property type="entry name" value="WD40_rpt"/>
</dbReference>
<dbReference type="RefSeq" id="WP_344655805.1">
    <property type="nucleotide sequence ID" value="NZ_BAAAQM010000004.1"/>
</dbReference>
<dbReference type="Pfam" id="PF13365">
    <property type="entry name" value="Trypsin_2"/>
    <property type="match status" value="1"/>
</dbReference>
<evidence type="ECO:0000256" key="2">
    <source>
        <dbReference type="ARBA" id="ARBA00022737"/>
    </source>
</evidence>
<dbReference type="Gene3D" id="2.130.10.10">
    <property type="entry name" value="YVTN repeat-like/Quinoprotein amine dehydrogenase"/>
    <property type="match status" value="4"/>
</dbReference>
<feature type="repeat" description="WD" evidence="3">
    <location>
        <begin position="226"/>
        <end position="257"/>
    </location>
</feature>
<feature type="domain" description="Anaphase-promoting complex subunit 4-like WD40" evidence="5">
    <location>
        <begin position="266"/>
        <end position="309"/>
    </location>
</feature>
<feature type="repeat" description="WD" evidence="3">
    <location>
        <begin position="517"/>
        <end position="549"/>
    </location>
</feature>
<dbReference type="EMBL" id="BAAAQM010000004">
    <property type="protein sequence ID" value="GAA1956745.1"/>
    <property type="molecule type" value="Genomic_DNA"/>
</dbReference>
<gene>
    <name evidence="6" type="ORF">GCM10009838_10850</name>
</gene>
<dbReference type="InterPro" id="IPR050505">
    <property type="entry name" value="WDR55/POC1"/>
</dbReference>
<keyword evidence="7" id="KW-1185">Reference proteome</keyword>
<dbReference type="Proteomes" id="UP001499854">
    <property type="component" value="Unassembled WGS sequence"/>
</dbReference>
<dbReference type="InterPro" id="IPR024977">
    <property type="entry name" value="Apc4-like_WD40_dom"/>
</dbReference>
<evidence type="ECO:0000259" key="5">
    <source>
        <dbReference type="Pfam" id="PF12894"/>
    </source>
</evidence>